<protein>
    <recommendedName>
        <fullName evidence="2">histidine kinase</fullName>
        <ecNumber evidence="2">2.7.13.3</ecNumber>
    </recommendedName>
</protein>
<keyword evidence="3" id="KW-0597">Phosphoprotein</keyword>
<gene>
    <name evidence="9" type="ORF">NIES4072_54540</name>
</gene>
<dbReference type="Proteomes" id="UP000245124">
    <property type="component" value="Unassembled WGS sequence"/>
</dbReference>
<organism evidence="9 10">
    <name type="scientific">Nostoc commune NIES-4072</name>
    <dbReference type="NCBI Taxonomy" id="2005467"/>
    <lineage>
        <taxon>Bacteria</taxon>
        <taxon>Bacillati</taxon>
        <taxon>Cyanobacteriota</taxon>
        <taxon>Cyanophyceae</taxon>
        <taxon>Nostocales</taxon>
        <taxon>Nostocaceae</taxon>
        <taxon>Nostoc</taxon>
    </lineage>
</organism>
<reference evidence="9 10" key="1">
    <citation type="submission" date="2017-06" db="EMBL/GenBank/DDBJ databases">
        <title>Genome sequencing of cyanobaciteial culture collection at National Institute for Environmental Studies (NIES).</title>
        <authorList>
            <person name="Hirose Y."/>
            <person name="Shimura Y."/>
            <person name="Fujisawa T."/>
            <person name="Nakamura Y."/>
            <person name="Kawachi M."/>
        </authorList>
    </citation>
    <scope>NUCLEOTIDE SEQUENCE [LARGE SCALE GENOMIC DNA]</scope>
    <source>
        <strain evidence="9 10">NIES-4072</strain>
    </source>
</reference>
<dbReference type="SUPFAM" id="SSF56112">
    <property type="entry name" value="Protein kinase-like (PK-like)"/>
    <property type="match status" value="1"/>
</dbReference>
<sequence length="1802" mass="202863">MNTTTVSIPGYRISEELYNGSRTLVYRGYREIDSLPVVIKLLKNPYPSFSELLWFRNQYTIAKNLNSPLIIQTYSLEQYQNGYVLVMEDFGGISLKDYFTSVETRYIASLQEVLEIAIALSNILDILYHSRIIHKDIKPANILINPETKQVKLIDFSVASLLPRETQTLISPNVLEGTLAYISPEQTGRMNQGIDYRTDFYSLGVTFYELLAGKLPFQSKDAMELVHCHIAKTAPLIHEINSEIPFVFSEIVSKLMAKNPEYRYHSALGLKYDLEKCLLQLKETGKIGNFPIAQQDVCDRFIIPDKLYGRETEVKTLLQAFERVSLGATEMMLVTGFSGIGKTAVINEVHKPIVRQYGYFIKGKYDQFNRNIPFSAFVQAFRDLIGQLLSETDTNLQQWQDKIITALGENAQVIIEVIPELERIIGSQPPAVELSGMAAQNRFNLLFEKFIQIFTTLEHPLVIFLDDLQWADSASLKLMQLLMDQSQRGYLLLLGAYRDNEVFSAHPLMLTLDEIGNAGAVINNIILSPLCQVSVNQLLADSLNCQLELAQPLTQLVYQKTKGNPFFTTQFLKALHQDNYIQFNFQSGHWQCNIAQIKQLALTEDVVEFMAQQLQKLTPATQEVLKLAACIGNQFDLHTLAIVYQQSQTETAAALWKALQEGLILPQSEVYKFYVGQENQASNQEIAHAVAYKFLHDRVQQAAYSLIPEDHKQITHVKIGRLLWQNTPEAELENQIFAIANQLNIGLEHFHQPEERHELAQLNLMAGKQAKASTAYSSAIAYLKIGIQLLPFNPWESDYNLTLSLYNEATEASYLCGENGAMEDFAQEILQYAKAITDTANVCEVKIEAYTVQGKLLAAIDTAMQFLQPIGIEFPKEPTDEDFVLALQETQAILSDKTIAELVDLPEIQNLELRAALRVLVKVTTPAYLAKPELHRLLVLKEVALSIKYGNTSGSAFTYSVYGLMLCGQPNSISTGHELGKLALQLLSKFQNQEYEARVVLVVHHFVTHWKEPVITTLKPLLQAYAIGLDTGDLEYAGYAAYIYCFQAYIAGQELTKLANELEIYGAAIEKINQKTALNYNNIYHQVILNLIESKTTPWELVGAAYNESSMLTLHEQTNDGTGLWHLFVNKLMLCYLFQKLDLAVQYDFKAKQYSGSGYAMVNTPVLNLYDSLLQLALFPTSSSGEQQRILQQVAENQDTMQQWANYAPMNHQHRFELVEAEKCRILAQKTAAIEFYDRAISLAKENGYIQEAALSNELAAKFYLDWGKEKIAQVYMQEAYYCYTSWGAKSKVDDLEQRYPELLRAILQQKNPKLNLQETLSNNVAFSNIHSSTHISSSASSNSVLDFGSVFKASQAISTAIHLDELIEKLTQIILENAGADRCALILFQNGSWEVRAIATLEGTMLQAAPLDNHSGIPIKLIQYVKNTLETVVIDDLKTHLPNVIGEYMRQHKPKSALCMPIRNQGKLLGILYLENQLTIGAFVGDRLDTLKLLTSQAAISLENALLYNTLEQKVDQRTQELHHKNQQLSSTLQELQQTQAQLIHAEKMSSLGQMVGGIAHEINNPISFISGNIIYLKEHFQDLLEVINLYQQQYPQPTTEIQAYLNEKDLDYAIKDVPNMLNSMQQGSQRIQNIVLSLRNFARLDEADIKAVNIHEGIENTLVILQHRLSEIEIIKDYAELPQVNCHAKQINQVIMNILNNAIDALNEVQKTSTITIRTALSNSLTKSVSIRIADNGIGISEEIQKRVFDPFFTTKAVGKGTGLGLAVAYSIISTHGGQINFVSKLGQGTEFEIILPVGR</sequence>
<dbReference type="SMART" id="SM00065">
    <property type="entry name" value="GAF"/>
    <property type="match status" value="1"/>
</dbReference>
<keyword evidence="6" id="KW-0175">Coiled coil</keyword>
<dbReference type="SUPFAM" id="SSF55874">
    <property type="entry name" value="ATPase domain of HSP90 chaperone/DNA topoisomerase II/histidine kinase"/>
    <property type="match status" value="1"/>
</dbReference>
<dbReference type="InterPro" id="IPR003018">
    <property type="entry name" value="GAF"/>
</dbReference>
<feature type="domain" description="Protein kinase" evidence="7">
    <location>
        <begin position="11"/>
        <end position="278"/>
    </location>
</feature>
<dbReference type="InterPro" id="IPR005467">
    <property type="entry name" value="His_kinase_dom"/>
</dbReference>
<proteinExistence type="predicted"/>
<dbReference type="PROSITE" id="PS50109">
    <property type="entry name" value="HIS_KIN"/>
    <property type="match status" value="1"/>
</dbReference>
<evidence type="ECO:0000256" key="1">
    <source>
        <dbReference type="ARBA" id="ARBA00000085"/>
    </source>
</evidence>
<dbReference type="PANTHER" id="PTHR43642:SF1">
    <property type="entry name" value="HYBRID SIGNAL TRANSDUCTION HISTIDINE KINASE G"/>
    <property type="match status" value="1"/>
</dbReference>
<dbReference type="InterPro" id="IPR008271">
    <property type="entry name" value="Ser/Thr_kinase_AS"/>
</dbReference>
<dbReference type="CDD" id="cd00082">
    <property type="entry name" value="HisKA"/>
    <property type="match status" value="1"/>
</dbReference>
<dbReference type="Gene3D" id="3.30.565.10">
    <property type="entry name" value="Histidine kinase-like ATPase, C-terminal domain"/>
    <property type="match status" value="1"/>
</dbReference>
<comment type="caution">
    <text evidence="9">The sequence shown here is derived from an EMBL/GenBank/DDBJ whole genome shotgun (WGS) entry which is preliminary data.</text>
</comment>
<evidence type="ECO:0000256" key="5">
    <source>
        <dbReference type="ARBA" id="ARBA00023012"/>
    </source>
</evidence>
<dbReference type="InterPro" id="IPR004358">
    <property type="entry name" value="Sig_transdc_His_kin-like_C"/>
</dbReference>
<dbReference type="InterPro" id="IPR027417">
    <property type="entry name" value="P-loop_NTPase"/>
</dbReference>
<keyword evidence="10" id="KW-1185">Reference proteome</keyword>
<dbReference type="PROSITE" id="PS00108">
    <property type="entry name" value="PROTEIN_KINASE_ST"/>
    <property type="match status" value="1"/>
</dbReference>
<dbReference type="Pfam" id="PF13191">
    <property type="entry name" value="AAA_16"/>
    <property type="match status" value="1"/>
</dbReference>
<dbReference type="Gene3D" id="3.40.50.300">
    <property type="entry name" value="P-loop containing nucleotide triphosphate hydrolases"/>
    <property type="match status" value="1"/>
</dbReference>
<evidence type="ECO:0000256" key="6">
    <source>
        <dbReference type="SAM" id="Coils"/>
    </source>
</evidence>
<dbReference type="InterPro" id="IPR036890">
    <property type="entry name" value="HATPase_C_sf"/>
</dbReference>
<evidence type="ECO:0000313" key="10">
    <source>
        <dbReference type="Proteomes" id="UP000245124"/>
    </source>
</evidence>
<dbReference type="SUPFAM" id="SSF47384">
    <property type="entry name" value="Homodimeric domain of signal transducing histidine kinase"/>
    <property type="match status" value="1"/>
</dbReference>
<dbReference type="PRINTS" id="PR00344">
    <property type="entry name" value="BCTRLSENSOR"/>
</dbReference>
<dbReference type="EMBL" id="BDUD01000001">
    <property type="protein sequence ID" value="GBG21765.1"/>
    <property type="molecule type" value="Genomic_DNA"/>
</dbReference>
<dbReference type="GO" id="GO:0005524">
    <property type="term" value="F:ATP binding"/>
    <property type="evidence" value="ECO:0007669"/>
    <property type="project" value="InterPro"/>
</dbReference>
<dbReference type="InterPro" id="IPR003661">
    <property type="entry name" value="HisK_dim/P_dom"/>
</dbReference>
<dbReference type="Gene3D" id="3.30.450.40">
    <property type="match status" value="1"/>
</dbReference>
<keyword evidence="4 9" id="KW-0808">Transferase</keyword>
<dbReference type="SUPFAM" id="SSF48452">
    <property type="entry name" value="TPR-like"/>
    <property type="match status" value="1"/>
</dbReference>
<keyword evidence="4 9" id="KW-0418">Kinase</keyword>
<dbReference type="InterPro" id="IPR029016">
    <property type="entry name" value="GAF-like_dom_sf"/>
</dbReference>
<evidence type="ECO:0000259" key="8">
    <source>
        <dbReference type="PROSITE" id="PS50109"/>
    </source>
</evidence>
<dbReference type="SUPFAM" id="SSF52540">
    <property type="entry name" value="P-loop containing nucleoside triphosphate hydrolases"/>
    <property type="match status" value="1"/>
</dbReference>
<dbReference type="Gene3D" id="1.10.287.130">
    <property type="match status" value="1"/>
</dbReference>
<dbReference type="InterPro" id="IPR053159">
    <property type="entry name" value="Hybrid_Histidine_Kinase"/>
</dbReference>
<accession>A0A2R5FTY0</accession>
<keyword evidence="5" id="KW-0902">Two-component regulatory system</keyword>
<dbReference type="InterPro" id="IPR041664">
    <property type="entry name" value="AAA_16"/>
</dbReference>
<dbReference type="GO" id="GO:0000155">
    <property type="term" value="F:phosphorelay sensor kinase activity"/>
    <property type="evidence" value="ECO:0007669"/>
    <property type="project" value="InterPro"/>
</dbReference>
<name>A0A2R5FTY0_NOSCO</name>
<dbReference type="Gene3D" id="3.30.200.20">
    <property type="entry name" value="Phosphorylase Kinase, domain 1"/>
    <property type="match status" value="1"/>
</dbReference>
<feature type="domain" description="Histidine kinase" evidence="8">
    <location>
        <begin position="1559"/>
        <end position="1802"/>
    </location>
</feature>
<dbReference type="Pfam" id="PF01590">
    <property type="entry name" value="GAF"/>
    <property type="match status" value="1"/>
</dbReference>
<dbReference type="PROSITE" id="PS50011">
    <property type="entry name" value="PROTEIN_KINASE_DOM"/>
    <property type="match status" value="1"/>
</dbReference>
<dbReference type="OrthoDB" id="573511at2"/>
<evidence type="ECO:0000256" key="4">
    <source>
        <dbReference type="ARBA" id="ARBA00022777"/>
    </source>
</evidence>
<dbReference type="InterPro" id="IPR036097">
    <property type="entry name" value="HisK_dim/P_sf"/>
</dbReference>
<dbReference type="InterPro" id="IPR000719">
    <property type="entry name" value="Prot_kinase_dom"/>
</dbReference>
<dbReference type="CDD" id="cd14014">
    <property type="entry name" value="STKc_PknB_like"/>
    <property type="match status" value="1"/>
</dbReference>
<dbReference type="Gene3D" id="1.10.510.10">
    <property type="entry name" value="Transferase(Phosphotransferase) domain 1"/>
    <property type="match status" value="1"/>
</dbReference>
<comment type="catalytic activity">
    <reaction evidence="1">
        <text>ATP + protein L-histidine = ADP + protein N-phospho-L-histidine.</text>
        <dbReference type="EC" id="2.7.13.3"/>
    </reaction>
</comment>
<dbReference type="PANTHER" id="PTHR43642">
    <property type="entry name" value="HYBRID SIGNAL TRANSDUCTION HISTIDINE KINASE G"/>
    <property type="match status" value="1"/>
</dbReference>
<dbReference type="RefSeq" id="WP_109011606.1">
    <property type="nucleotide sequence ID" value="NZ_BDUD01000001.1"/>
</dbReference>
<dbReference type="SUPFAM" id="SSF55781">
    <property type="entry name" value="GAF domain-like"/>
    <property type="match status" value="1"/>
</dbReference>
<dbReference type="InterPro" id="IPR003594">
    <property type="entry name" value="HATPase_dom"/>
</dbReference>
<dbReference type="EC" id="2.7.13.3" evidence="2"/>
<evidence type="ECO:0000256" key="3">
    <source>
        <dbReference type="ARBA" id="ARBA00022553"/>
    </source>
</evidence>
<dbReference type="SMART" id="SM00387">
    <property type="entry name" value="HATPase_c"/>
    <property type="match status" value="1"/>
</dbReference>
<dbReference type="Pfam" id="PF00069">
    <property type="entry name" value="Pkinase"/>
    <property type="match status" value="1"/>
</dbReference>
<evidence type="ECO:0000313" key="9">
    <source>
        <dbReference type="EMBL" id="GBG21765.1"/>
    </source>
</evidence>
<dbReference type="SMART" id="SM00220">
    <property type="entry name" value="S_TKc"/>
    <property type="match status" value="1"/>
</dbReference>
<evidence type="ECO:0000256" key="2">
    <source>
        <dbReference type="ARBA" id="ARBA00012438"/>
    </source>
</evidence>
<dbReference type="Pfam" id="PF02518">
    <property type="entry name" value="HATPase_c"/>
    <property type="match status" value="1"/>
</dbReference>
<dbReference type="SMART" id="SM00388">
    <property type="entry name" value="HisKA"/>
    <property type="match status" value="1"/>
</dbReference>
<dbReference type="InterPro" id="IPR011009">
    <property type="entry name" value="Kinase-like_dom_sf"/>
</dbReference>
<feature type="coiled-coil region" evidence="6">
    <location>
        <begin position="1509"/>
        <end position="1547"/>
    </location>
</feature>
<evidence type="ECO:0000259" key="7">
    <source>
        <dbReference type="PROSITE" id="PS50011"/>
    </source>
</evidence>
<dbReference type="InterPro" id="IPR011990">
    <property type="entry name" value="TPR-like_helical_dom_sf"/>
</dbReference>